<organism evidence="2 3">
    <name type="scientific">Linnemannia gamsii</name>
    <dbReference type="NCBI Taxonomy" id="64522"/>
    <lineage>
        <taxon>Eukaryota</taxon>
        <taxon>Fungi</taxon>
        <taxon>Fungi incertae sedis</taxon>
        <taxon>Mucoromycota</taxon>
        <taxon>Mortierellomycotina</taxon>
        <taxon>Mortierellomycetes</taxon>
        <taxon>Mortierellales</taxon>
        <taxon>Mortierellaceae</taxon>
        <taxon>Linnemannia</taxon>
    </lineage>
</organism>
<dbReference type="Proteomes" id="UP000823405">
    <property type="component" value="Unassembled WGS sequence"/>
</dbReference>
<gene>
    <name evidence="2" type="ORF">BGZ97_008337</name>
</gene>
<feature type="region of interest" description="Disordered" evidence="1">
    <location>
        <begin position="71"/>
        <end position="120"/>
    </location>
</feature>
<evidence type="ECO:0000313" key="3">
    <source>
        <dbReference type="Proteomes" id="UP000823405"/>
    </source>
</evidence>
<protein>
    <submittedName>
        <fullName evidence="2">Uncharacterized protein</fullName>
    </submittedName>
</protein>
<dbReference type="OrthoDB" id="2260257at2759"/>
<accession>A0A9P6QR72</accession>
<keyword evidence="3" id="KW-1185">Reference proteome</keyword>
<sequence>MLQIQRADGVQIPVAGVPSLGDLDCSKAGSLTVKVPTTVASGSQYSILVTNTPDQSYSALFTIKNAAMPDPAGNATSSVAPSATVTSGGSSSSVAATGKPSVTVTMPSATPSSSNKPNNAGALKTGSAAALAVAGAVAALIF</sequence>
<feature type="compositionally biased region" description="Low complexity" evidence="1">
    <location>
        <begin position="75"/>
        <end position="98"/>
    </location>
</feature>
<feature type="compositionally biased region" description="Polar residues" evidence="1">
    <location>
        <begin position="100"/>
        <end position="118"/>
    </location>
</feature>
<evidence type="ECO:0000313" key="2">
    <source>
        <dbReference type="EMBL" id="KAG0283958.1"/>
    </source>
</evidence>
<comment type="caution">
    <text evidence="2">The sequence shown here is derived from an EMBL/GenBank/DDBJ whole genome shotgun (WGS) entry which is preliminary data.</text>
</comment>
<evidence type="ECO:0000256" key="1">
    <source>
        <dbReference type="SAM" id="MobiDB-lite"/>
    </source>
</evidence>
<reference evidence="2" key="1">
    <citation type="journal article" date="2020" name="Fungal Divers.">
        <title>Resolving the Mortierellaceae phylogeny through synthesis of multi-gene phylogenetics and phylogenomics.</title>
        <authorList>
            <person name="Vandepol N."/>
            <person name="Liber J."/>
            <person name="Desiro A."/>
            <person name="Na H."/>
            <person name="Kennedy M."/>
            <person name="Barry K."/>
            <person name="Grigoriev I.V."/>
            <person name="Miller A.N."/>
            <person name="O'Donnell K."/>
            <person name="Stajich J.E."/>
            <person name="Bonito G."/>
        </authorList>
    </citation>
    <scope>NUCLEOTIDE SEQUENCE</scope>
    <source>
        <strain evidence="2">NVP60</strain>
    </source>
</reference>
<name>A0A9P6QR72_9FUNG</name>
<proteinExistence type="predicted"/>
<dbReference type="AlphaFoldDB" id="A0A9P6QR72"/>
<dbReference type="EMBL" id="JAAAIN010003797">
    <property type="protein sequence ID" value="KAG0283958.1"/>
    <property type="molecule type" value="Genomic_DNA"/>
</dbReference>